<accession>A0A6L2P030</accession>
<dbReference type="EMBL" id="BKCJ010010486">
    <property type="protein sequence ID" value="GEU91803.1"/>
    <property type="molecule type" value="Genomic_DNA"/>
</dbReference>
<comment type="caution">
    <text evidence="2">The sequence shown here is derived from an EMBL/GenBank/DDBJ whole genome shotgun (WGS) entry which is preliminary data.</text>
</comment>
<reference evidence="2" key="1">
    <citation type="journal article" date="2019" name="Sci. Rep.">
        <title>Draft genome of Tanacetum cinerariifolium, the natural source of mosquito coil.</title>
        <authorList>
            <person name="Yamashiro T."/>
            <person name="Shiraishi A."/>
            <person name="Satake H."/>
            <person name="Nakayama K."/>
        </authorList>
    </citation>
    <scope>NUCLEOTIDE SEQUENCE</scope>
</reference>
<keyword evidence="1" id="KW-1133">Transmembrane helix</keyword>
<evidence type="ECO:0000313" key="2">
    <source>
        <dbReference type="EMBL" id="GEU91803.1"/>
    </source>
</evidence>
<feature type="transmembrane region" description="Helical" evidence="1">
    <location>
        <begin position="437"/>
        <end position="457"/>
    </location>
</feature>
<sequence length="484" mass="54451">MASGGSDRDVKNALSKLLQMGEAFPLGCATKARFRDLQLWELLRSNPTTLVEAFFKTRITEACFEDEQSTTPIVKANDQNTGVQVQDLELETKLLVDGKQDDAKVVKVMGVAGHQNSDEPNVLKGNSVIGVGSKHILKVVPYPDTTPNRVVSIGVTMGKVSEYQNEFEILINQVTGISQLLLILFYMSGLKLELQRELWRSRPTTLGESFSLARIAEARFDESVRNHLGPLKYEDPQGALSKLLQLGTVEDYQREFDKLMNKVTDIPDSLLIYFYISGLKLNLQHDFLVSRPTTLDDAFSLARITEAPFEAITEKEKNIKEKAITILSFPIKEVSSVVKGTLDVSEDTLLSLRSEDPNFMIQEKAVEYVRAFNAASLKVVFAGPVNKVSSVIEDVFNTDESNMEGMGNVTPWVAEVERRKIVKCYVQGSRRRKRKKVIGGMLEKWVGITIILIYYLGYVFRNVRKVNQECFSRQHLKGKVVLKE</sequence>
<dbReference type="AlphaFoldDB" id="A0A6L2P030"/>
<proteinExistence type="predicted"/>
<organism evidence="2">
    <name type="scientific">Tanacetum cinerariifolium</name>
    <name type="common">Dalmatian daisy</name>
    <name type="synonym">Chrysanthemum cinerariifolium</name>
    <dbReference type="NCBI Taxonomy" id="118510"/>
    <lineage>
        <taxon>Eukaryota</taxon>
        <taxon>Viridiplantae</taxon>
        <taxon>Streptophyta</taxon>
        <taxon>Embryophyta</taxon>
        <taxon>Tracheophyta</taxon>
        <taxon>Spermatophyta</taxon>
        <taxon>Magnoliopsida</taxon>
        <taxon>eudicotyledons</taxon>
        <taxon>Gunneridae</taxon>
        <taxon>Pentapetalae</taxon>
        <taxon>asterids</taxon>
        <taxon>campanulids</taxon>
        <taxon>Asterales</taxon>
        <taxon>Asteraceae</taxon>
        <taxon>Asteroideae</taxon>
        <taxon>Anthemideae</taxon>
        <taxon>Anthemidinae</taxon>
        <taxon>Tanacetum</taxon>
    </lineage>
</organism>
<evidence type="ECO:0000256" key="1">
    <source>
        <dbReference type="SAM" id="Phobius"/>
    </source>
</evidence>
<keyword evidence="1" id="KW-0812">Transmembrane</keyword>
<gene>
    <name evidence="2" type="ORF">Tci_063781</name>
</gene>
<name>A0A6L2P030_TANCI</name>
<keyword evidence="2" id="KW-0346">Stress response</keyword>
<protein>
    <submittedName>
        <fullName evidence="2">Class II heat shock protein</fullName>
    </submittedName>
</protein>
<keyword evidence="1" id="KW-0472">Membrane</keyword>